<dbReference type="KEGG" id="cgo:Corgl_0966"/>
<evidence type="ECO:0000256" key="2">
    <source>
        <dbReference type="ARBA" id="ARBA00023002"/>
    </source>
</evidence>
<feature type="domain" description="FAD/NAD(P)-binding" evidence="4">
    <location>
        <begin position="8"/>
        <end position="298"/>
    </location>
</feature>
<dbReference type="HOGENOM" id="CLU_031864_5_3_11"/>
<accession>F2N7W5</accession>
<dbReference type="SUPFAM" id="SSF51905">
    <property type="entry name" value="FAD/NAD(P)-binding domain"/>
    <property type="match status" value="1"/>
</dbReference>
<dbReference type="GO" id="GO:0004791">
    <property type="term" value="F:thioredoxin-disulfide reductase (NADPH) activity"/>
    <property type="evidence" value="ECO:0007669"/>
    <property type="project" value="UniProtKB-EC"/>
</dbReference>
<evidence type="ECO:0000256" key="1">
    <source>
        <dbReference type="ARBA" id="ARBA00022630"/>
    </source>
</evidence>
<dbReference type="InterPro" id="IPR050097">
    <property type="entry name" value="Ferredoxin-NADP_redctase_2"/>
</dbReference>
<dbReference type="eggNOG" id="COG0492">
    <property type="taxonomic scope" value="Bacteria"/>
</dbReference>
<name>F2N7W5_CORGP</name>
<dbReference type="PRINTS" id="PR00469">
    <property type="entry name" value="PNDRDTASEII"/>
</dbReference>
<dbReference type="Pfam" id="PF07992">
    <property type="entry name" value="Pyr_redox_2"/>
    <property type="match status" value="1"/>
</dbReference>
<dbReference type="Proteomes" id="UP000006851">
    <property type="component" value="Chromosome"/>
</dbReference>
<organism evidence="5 6">
    <name type="scientific">Coriobacterium glomerans (strain ATCC 49209 / DSM 20642 / JCM 10262 / PW2)</name>
    <dbReference type="NCBI Taxonomy" id="700015"/>
    <lineage>
        <taxon>Bacteria</taxon>
        <taxon>Bacillati</taxon>
        <taxon>Actinomycetota</taxon>
        <taxon>Coriobacteriia</taxon>
        <taxon>Coriobacteriales</taxon>
        <taxon>Coriobacteriaceae</taxon>
        <taxon>Coriobacterium</taxon>
    </lineage>
</organism>
<evidence type="ECO:0000259" key="4">
    <source>
        <dbReference type="Pfam" id="PF07992"/>
    </source>
</evidence>
<sequence>MDQITRCDVIVIGGGPAGFSAAIYAARAGLNVLVLEQGMPGGQIASTDFIDNYPGIQRMSGTELGEKLHRHAEDAGALVEFAMVESLSRSEDGMFHVKTTDAIHAAPTVIAATGSAPRTVGFKGEDTYRGRGISYCGTCDGAFFKGRLVFVIGGGVTACQEAMFLTRFAREVIMVVRRNQFRAPKSLIKKVLANKAISVRFGTSVLGVEGSSMLSRIVFQDNATMETYEETHDEGSFGVFVFVGNDPSVCLVKPYVDLGTDGGVITDEAMATRTPGLFCAGDMREKDLRQVVTAISDGAIAAVSAYRYIDCHAA</sequence>
<dbReference type="OrthoDB" id="109585at2"/>
<evidence type="ECO:0000256" key="3">
    <source>
        <dbReference type="ARBA" id="ARBA00048132"/>
    </source>
</evidence>
<reference evidence="6" key="1">
    <citation type="journal article" date="2013" name="Stand. Genomic Sci.">
        <title>Complete genome sequence of Coriobacterium glomerans type strain (PW2(T)) from the midgut of Pyrrhocoris apterus L. (red soldier bug).</title>
        <authorList>
            <person name="Stackebrandt E."/>
            <person name="Zeytun A."/>
            <person name="Lapidus A."/>
            <person name="Nolan M."/>
            <person name="Lucas S."/>
            <person name="Hammon N."/>
            <person name="Deshpande S."/>
            <person name="Cheng J.F."/>
            <person name="Tapia R."/>
            <person name="Goodwin L.A."/>
            <person name="Pitluck S."/>
            <person name="Liolios K."/>
            <person name="Pagani I."/>
            <person name="Ivanova N."/>
            <person name="Mavromatis K."/>
            <person name="Mikhailova N."/>
            <person name="Huntemann M."/>
            <person name="Pati A."/>
            <person name="Chen A."/>
            <person name="Palaniappan K."/>
            <person name="Chang Y.J."/>
            <person name="Land M."/>
            <person name="Hauser L."/>
            <person name="Rohde M."/>
            <person name="Pukall R."/>
            <person name="Goker M."/>
            <person name="Detter J.C."/>
            <person name="Woyke T."/>
            <person name="Bristow J."/>
            <person name="Eisen J.A."/>
            <person name="Markowitz V."/>
            <person name="Hugenholtz P."/>
            <person name="Kyrpides N.C."/>
            <person name="Klenk H.P."/>
        </authorList>
    </citation>
    <scope>NUCLEOTIDE SEQUENCE</scope>
    <source>
        <strain evidence="6">ATCC 49209 / DSM 20642 / JCM 10262 / PW2</strain>
    </source>
</reference>
<comment type="catalytic activity">
    <reaction evidence="3">
        <text>[thioredoxin]-dithiol + NADP(+) = [thioredoxin]-disulfide + NADPH + H(+)</text>
        <dbReference type="Rhea" id="RHEA:20345"/>
        <dbReference type="Rhea" id="RHEA-COMP:10698"/>
        <dbReference type="Rhea" id="RHEA-COMP:10700"/>
        <dbReference type="ChEBI" id="CHEBI:15378"/>
        <dbReference type="ChEBI" id="CHEBI:29950"/>
        <dbReference type="ChEBI" id="CHEBI:50058"/>
        <dbReference type="ChEBI" id="CHEBI:57783"/>
        <dbReference type="ChEBI" id="CHEBI:58349"/>
        <dbReference type="EC" id="1.8.1.9"/>
    </reaction>
</comment>
<dbReference type="EMBL" id="CP002628">
    <property type="protein sequence ID" value="AEB07074.1"/>
    <property type="molecule type" value="Genomic_DNA"/>
</dbReference>
<dbReference type="AlphaFoldDB" id="F2N7W5"/>
<evidence type="ECO:0000313" key="5">
    <source>
        <dbReference type="EMBL" id="AEB07074.1"/>
    </source>
</evidence>
<keyword evidence="2 5" id="KW-0560">Oxidoreductase</keyword>
<protein>
    <submittedName>
        <fullName evidence="5">Thioredoxin-disulfide reductase</fullName>
        <ecNumber evidence="5">1.8.1.9</ecNumber>
    </submittedName>
</protein>
<keyword evidence="1" id="KW-0285">Flavoprotein</keyword>
<dbReference type="InterPro" id="IPR036188">
    <property type="entry name" value="FAD/NAD-bd_sf"/>
</dbReference>
<dbReference type="Gene3D" id="3.50.50.60">
    <property type="entry name" value="FAD/NAD(P)-binding domain"/>
    <property type="match status" value="2"/>
</dbReference>
<keyword evidence="6" id="KW-1185">Reference proteome</keyword>
<dbReference type="STRING" id="700015.Corgl_0966"/>
<dbReference type="InterPro" id="IPR023753">
    <property type="entry name" value="FAD/NAD-binding_dom"/>
</dbReference>
<dbReference type="PANTHER" id="PTHR48105">
    <property type="entry name" value="THIOREDOXIN REDUCTASE 1-RELATED-RELATED"/>
    <property type="match status" value="1"/>
</dbReference>
<evidence type="ECO:0000313" key="6">
    <source>
        <dbReference type="Proteomes" id="UP000006851"/>
    </source>
</evidence>
<dbReference type="EC" id="1.8.1.9" evidence="5"/>
<proteinExistence type="predicted"/>
<dbReference type="PRINTS" id="PR00368">
    <property type="entry name" value="FADPNR"/>
</dbReference>
<gene>
    <name evidence="5" type="ordered locus">Corgl_0966</name>
</gene>